<dbReference type="EMBL" id="MK719702">
    <property type="protein sequence ID" value="QCQ58001.1"/>
    <property type="molecule type" value="Genomic_DNA"/>
</dbReference>
<evidence type="ECO:0000256" key="1">
    <source>
        <dbReference type="SAM" id="Phobius"/>
    </source>
</evidence>
<sequence>MFGWDKYFTIFMLSFIFIFFSVIAYNDVRHSNYIEAFKKECTSNGGFVYINKGGKGWSKPECRPEPNIEVNV</sequence>
<evidence type="ECO:0000313" key="2">
    <source>
        <dbReference type="EMBL" id="QCQ58001.1"/>
    </source>
</evidence>
<feature type="transmembrane region" description="Helical" evidence="1">
    <location>
        <begin position="6"/>
        <end position="25"/>
    </location>
</feature>
<accession>A0A4P8MVD5</accession>
<protein>
    <submittedName>
        <fullName evidence="2">Uncharacterized protein</fullName>
    </submittedName>
</protein>
<keyword evidence="1" id="KW-1133">Transmembrane helix</keyword>
<gene>
    <name evidence="2" type="ORF">Barba1S_gp014</name>
</gene>
<keyword evidence="1" id="KW-0472">Membrane</keyword>
<proteinExistence type="predicted"/>
<dbReference type="Proteomes" id="UP000300052">
    <property type="component" value="Genome"/>
</dbReference>
<name>A0A4P8MVD5_9CAUD</name>
<organism evidence="2 3">
    <name type="scientific">Rheinheimera phage vB_RspM_Barba1S</name>
    <dbReference type="NCBI Taxonomy" id="2565660"/>
    <lineage>
        <taxon>Viruses</taxon>
        <taxon>Duplodnaviria</taxon>
        <taxon>Heunggongvirae</taxon>
        <taxon>Uroviricota</taxon>
        <taxon>Caudoviricetes</taxon>
        <taxon>Barbavirus</taxon>
        <taxon>Barbavirus barba18A</taxon>
    </lineage>
</organism>
<evidence type="ECO:0000313" key="3">
    <source>
        <dbReference type="Proteomes" id="UP000300052"/>
    </source>
</evidence>
<keyword evidence="1" id="KW-0812">Transmembrane</keyword>
<reference evidence="2 3" key="1">
    <citation type="submission" date="2019-03" db="EMBL/GenBank/DDBJ databases">
        <title>Genomic and seasonal variations among aquatic phages infecting the Baltic Sea Gammaproteobacteria Rheinheimera sp. bal341.</title>
        <authorList>
            <person name="Nilsson E."/>
            <person name="Li K."/>
            <person name="Fridlund J."/>
            <person name="Sulcius S."/>
            <person name="Bunse C."/>
            <person name="Karlsson C.M.G."/>
            <person name="Lindh M."/>
            <person name="Lundin D."/>
            <person name="Pinhassi J."/>
            <person name="Holmfeldt K."/>
        </authorList>
    </citation>
    <scope>NUCLEOTIDE SEQUENCE [LARGE SCALE GENOMIC DNA]</scope>
</reference>